<dbReference type="InterPro" id="IPR001909">
    <property type="entry name" value="KRAB"/>
</dbReference>
<dbReference type="SUPFAM" id="SSF109640">
    <property type="entry name" value="KRAB domain (Kruppel-associated box)"/>
    <property type="match status" value="1"/>
</dbReference>
<dbReference type="Pfam" id="PF01352">
    <property type="entry name" value="KRAB"/>
    <property type="match status" value="1"/>
</dbReference>
<proteinExistence type="predicted"/>
<evidence type="ECO:0000259" key="1">
    <source>
        <dbReference type="PROSITE" id="PS50805"/>
    </source>
</evidence>
<organism evidence="2 3">
    <name type="scientific">Saguinus oedipus</name>
    <name type="common">Cotton-top tamarin</name>
    <name type="synonym">Oedipomidas oedipus</name>
    <dbReference type="NCBI Taxonomy" id="9490"/>
    <lineage>
        <taxon>Eukaryota</taxon>
        <taxon>Metazoa</taxon>
        <taxon>Chordata</taxon>
        <taxon>Craniata</taxon>
        <taxon>Vertebrata</taxon>
        <taxon>Euteleostomi</taxon>
        <taxon>Mammalia</taxon>
        <taxon>Eutheria</taxon>
        <taxon>Euarchontoglires</taxon>
        <taxon>Primates</taxon>
        <taxon>Haplorrhini</taxon>
        <taxon>Platyrrhini</taxon>
        <taxon>Cebidae</taxon>
        <taxon>Callitrichinae</taxon>
        <taxon>Saguinus</taxon>
    </lineage>
</organism>
<accession>A0ABQ9TWW5</accession>
<dbReference type="PANTHER" id="PTHR23232">
    <property type="entry name" value="KRAB DOMAIN C2H2 ZINC FINGER"/>
    <property type="match status" value="1"/>
</dbReference>
<evidence type="ECO:0000313" key="3">
    <source>
        <dbReference type="Proteomes" id="UP001266305"/>
    </source>
</evidence>
<dbReference type="InterPro" id="IPR036051">
    <property type="entry name" value="KRAB_dom_sf"/>
</dbReference>
<comment type="caution">
    <text evidence="2">The sequence shown here is derived from an EMBL/GenBank/DDBJ whole genome shotgun (WGS) entry which is preliminary data.</text>
</comment>
<dbReference type="Gene3D" id="6.10.140.140">
    <property type="match status" value="1"/>
</dbReference>
<keyword evidence="3" id="KW-1185">Reference proteome</keyword>
<dbReference type="CDD" id="cd07765">
    <property type="entry name" value="KRAB_A-box"/>
    <property type="match status" value="1"/>
</dbReference>
<dbReference type="Proteomes" id="UP001266305">
    <property type="component" value="Unassembled WGS sequence"/>
</dbReference>
<dbReference type="PANTHER" id="PTHR23232:SF151">
    <property type="entry name" value="EXPRESSED SEQUENCE AW146154-RELATED"/>
    <property type="match status" value="1"/>
</dbReference>
<protein>
    <recommendedName>
        <fullName evidence="1">KRAB domain-containing protein</fullName>
    </recommendedName>
</protein>
<dbReference type="InterPro" id="IPR050169">
    <property type="entry name" value="Krueppel_C2H2_ZnF"/>
</dbReference>
<dbReference type="PROSITE" id="PS50805">
    <property type="entry name" value="KRAB"/>
    <property type="match status" value="1"/>
</dbReference>
<evidence type="ECO:0000313" key="2">
    <source>
        <dbReference type="EMBL" id="KAK2089311.1"/>
    </source>
</evidence>
<dbReference type="SMART" id="SM00349">
    <property type="entry name" value="KRAB"/>
    <property type="match status" value="1"/>
</dbReference>
<gene>
    <name evidence="2" type="ORF">P7K49_035218</name>
</gene>
<name>A0ABQ9TWW5_SAGOE</name>
<dbReference type="EMBL" id="JASSZA010000019">
    <property type="protein sequence ID" value="KAK2089311.1"/>
    <property type="molecule type" value="Genomic_DNA"/>
</dbReference>
<sequence length="213" mass="23284">MAFEDVAVYFSQEEWGLLDTAQRALYRRVMLDNFALVASLGLSTSRPRVVIQLERGEEPWVPSGTDLTMSRNTHRRRNPVLSGQAHSRQCRQNLNQADPGPAFVGLVVWWVSRIQEYNLEHWMEVIARAGWGVGARDGGTKGEGGEQWKGSGQNSQCRDVHGTQQLLFSSAPHPGCLGAAALIMAVPTAVIATAVREEASPKPPGLASPLLFP</sequence>
<reference evidence="2 3" key="1">
    <citation type="submission" date="2023-05" db="EMBL/GenBank/DDBJ databases">
        <title>B98-5 Cell Line De Novo Hybrid Assembly: An Optical Mapping Approach.</title>
        <authorList>
            <person name="Kananen K."/>
            <person name="Auerbach J.A."/>
            <person name="Kautto E."/>
            <person name="Blachly J.S."/>
        </authorList>
    </citation>
    <scope>NUCLEOTIDE SEQUENCE [LARGE SCALE GENOMIC DNA]</scope>
    <source>
        <strain evidence="2">B95-8</strain>
        <tissue evidence="2">Cell line</tissue>
    </source>
</reference>
<feature type="domain" description="KRAB" evidence="1">
    <location>
        <begin position="1"/>
        <end position="72"/>
    </location>
</feature>